<dbReference type="Proteomes" id="UP001162060">
    <property type="component" value="Unassembled WGS sequence"/>
</dbReference>
<evidence type="ECO:0000313" key="1">
    <source>
        <dbReference type="EMBL" id="CAK7927077.1"/>
    </source>
</evidence>
<proteinExistence type="predicted"/>
<dbReference type="AlphaFoldDB" id="A0AAV1TZT8"/>
<evidence type="ECO:0000313" key="2">
    <source>
        <dbReference type="Proteomes" id="UP001162060"/>
    </source>
</evidence>
<sequence length="114" mass="12666">METNSECSLYFVSCHTGKVLQCADHGVVQCGNQLREYWEAWRIVEPRSTVTTPQMQYALNYCSLTNKDRQNFVMDLVKCGKTPDEIEQIVTRLFDGPAATTTSGSAVAVPVTKG</sequence>
<name>A0AAV1TZT8_9STRA</name>
<reference evidence="1" key="1">
    <citation type="submission" date="2024-01" db="EMBL/GenBank/DDBJ databases">
        <authorList>
            <person name="Webb A."/>
        </authorList>
    </citation>
    <scope>NUCLEOTIDE SEQUENCE</scope>
    <source>
        <strain evidence="1">Pm1</strain>
    </source>
</reference>
<comment type="caution">
    <text evidence="1">The sequence shown here is derived from an EMBL/GenBank/DDBJ whole genome shotgun (WGS) entry which is preliminary data.</text>
</comment>
<dbReference type="EMBL" id="CAKLBY020000107">
    <property type="protein sequence ID" value="CAK7927077.1"/>
    <property type="molecule type" value="Genomic_DNA"/>
</dbReference>
<organism evidence="1 2">
    <name type="scientific">Peronospora matthiolae</name>
    <dbReference type="NCBI Taxonomy" id="2874970"/>
    <lineage>
        <taxon>Eukaryota</taxon>
        <taxon>Sar</taxon>
        <taxon>Stramenopiles</taxon>
        <taxon>Oomycota</taxon>
        <taxon>Peronosporomycetes</taxon>
        <taxon>Peronosporales</taxon>
        <taxon>Peronosporaceae</taxon>
        <taxon>Peronospora</taxon>
    </lineage>
</organism>
<accession>A0AAV1TZT8</accession>
<gene>
    <name evidence="1" type="ORF">PM001_LOCUS12227</name>
</gene>
<protein>
    <submittedName>
        <fullName evidence="1">Uncharacterized protein</fullName>
    </submittedName>
</protein>